<evidence type="ECO:0000313" key="2">
    <source>
        <dbReference type="Proteomes" id="UP001341840"/>
    </source>
</evidence>
<accession>A0ABU6ZIJ5</accession>
<comment type="caution">
    <text evidence="1">The sequence shown here is derived from an EMBL/GenBank/DDBJ whole genome shotgun (WGS) entry which is preliminary data.</text>
</comment>
<gene>
    <name evidence="1" type="ORF">PIB30_057861</name>
</gene>
<proteinExistence type="predicted"/>
<organism evidence="1 2">
    <name type="scientific">Stylosanthes scabra</name>
    <dbReference type="NCBI Taxonomy" id="79078"/>
    <lineage>
        <taxon>Eukaryota</taxon>
        <taxon>Viridiplantae</taxon>
        <taxon>Streptophyta</taxon>
        <taxon>Embryophyta</taxon>
        <taxon>Tracheophyta</taxon>
        <taxon>Spermatophyta</taxon>
        <taxon>Magnoliopsida</taxon>
        <taxon>eudicotyledons</taxon>
        <taxon>Gunneridae</taxon>
        <taxon>Pentapetalae</taxon>
        <taxon>rosids</taxon>
        <taxon>fabids</taxon>
        <taxon>Fabales</taxon>
        <taxon>Fabaceae</taxon>
        <taxon>Papilionoideae</taxon>
        <taxon>50 kb inversion clade</taxon>
        <taxon>dalbergioids sensu lato</taxon>
        <taxon>Dalbergieae</taxon>
        <taxon>Pterocarpus clade</taxon>
        <taxon>Stylosanthes</taxon>
    </lineage>
</organism>
<evidence type="ECO:0000313" key="1">
    <source>
        <dbReference type="EMBL" id="MED6221760.1"/>
    </source>
</evidence>
<sequence>MEQSAVMVSKWEPRTGIAGIAAARNCDCTEAHGKTTGITAAIRRHLFIWRRLRQTTLFGRRYRAPLL</sequence>
<name>A0ABU6ZIJ5_9FABA</name>
<dbReference type="Proteomes" id="UP001341840">
    <property type="component" value="Unassembled WGS sequence"/>
</dbReference>
<dbReference type="EMBL" id="JASCZI010272339">
    <property type="protein sequence ID" value="MED6221760.1"/>
    <property type="molecule type" value="Genomic_DNA"/>
</dbReference>
<reference evidence="1 2" key="1">
    <citation type="journal article" date="2023" name="Plants (Basel)">
        <title>Bridging the Gap: Combining Genomics and Transcriptomics Approaches to Understand Stylosanthes scabra, an Orphan Legume from the Brazilian Caatinga.</title>
        <authorList>
            <person name="Ferreira-Neto J.R.C."/>
            <person name="da Silva M.D."/>
            <person name="Binneck E."/>
            <person name="de Melo N.F."/>
            <person name="da Silva R.H."/>
            <person name="de Melo A.L.T.M."/>
            <person name="Pandolfi V."/>
            <person name="Bustamante F.O."/>
            <person name="Brasileiro-Vidal A.C."/>
            <person name="Benko-Iseppon A.M."/>
        </authorList>
    </citation>
    <scope>NUCLEOTIDE SEQUENCE [LARGE SCALE GENOMIC DNA]</scope>
    <source>
        <tissue evidence="1">Leaves</tissue>
    </source>
</reference>
<keyword evidence="2" id="KW-1185">Reference proteome</keyword>
<protein>
    <submittedName>
        <fullName evidence="1">Uncharacterized protein</fullName>
    </submittedName>
</protein>